<reference evidence="1 2" key="1">
    <citation type="submission" date="2019-01" db="EMBL/GenBank/DDBJ databases">
        <authorList>
            <person name="Alioto T."/>
            <person name="Alioto T."/>
        </authorList>
    </citation>
    <scope>NUCLEOTIDE SEQUENCE [LARGE SCALE GENOMIC DNA]</scope>
</reference>
<gene>
    <name evidence="1" type="ORF">LYPA_23C016911</name>
</gene>
<dbReference type="EMBL" id="CAAGRJ010030230">
    <property type="protein sequence ID" value="VFV41371.1"/>
    <property type="molecule type" value="Genomic_DNA"/>
</dbReference>
<dbReference type="Gene3D" id="3.90.70.10">
    <property type="entry name" value="Cysteine proteinases"/>
    <property type="match status" value="1"/>
</dbReference>
<dbReference type="InterPro" id="IPR038765">
    <property type="entry name" value="Papain-like_cys_pep_sf"/>
</dbReference>
<sequence>MERLYLEINQRGCQAILANSPAHSQPHCGGALLEEPELNGDDQTNLTWKCYIEGEDSNTVDLIVGQLKSCLKCQTCGHHFMTYEDFCDLSCPSQKGF</sequence>
<dbReference type="Proteomes" id="UP000386466">
    <property type="component" value="Unassembled WGS sequence"/>
</dbReference>
<dbReference type="AlphaFoldDB" id="A0A485P4E6"/>
<dbReference type="SUPFAM" id="SSF54001">
    <property type="entry name" value="Cysteine proteinases"/>
    <property type="match status" value="1"/>
</dbReference>
<organism evidence="1 2">
    <name type="scientific">Lynx pardinus</name>
    <name type="common">Iberian lynx</name>
    <name type="synonym">Felis pardina</name>
    <dbReference type="NCBI Taxonomy" id="191816"/>
    <lineage>
        <taxon>Eukaryota</taxon>
        <taxon>Metazoa</taxon>
        <taxon>Chordata</taxon>
        <taxon>Craniata</taxon>
        <taxon>Vertebrata</taxon>
        <taxon>Euteleostomi</taxon>
        <taxon>Mammalia</taxon>
        <taxon>Eutheria</taxon>
        <taxon>Laurasiatheria</taxon>
        <taxon>Carnivora</taxon>
        <taxon>Feliformia</taxon>
        <taxon>Felidae</taxon>
        <taxon>Felinae</taxon>
        <taxon>Lynx</taxon>
    </lineage>
</organism>
<name>A0A485P4E6_LYNPA</name>
<protein>
    <submittedName>
        <fullName evidence="1">Ubiquitin carboxyl-terminal</fullName>
    </submittedName>
</protein>
<feature type="non-terminal residue" evidence="1">
    <location>
        <position position="97"/>
    </location>
</feature>
<keyword evidence="2" id="KW-1185">Reference proteome</keyword>
<proteinExistence type="predicted"/>
<evidence type="ECO:0000313" key="2">
    <source>
        <dbReference type="Proteomes" id="UP000386466"/>
    </source>
</evidence>
<evidence type="ECO:0000313" key="1">
    <source>
        <dbReference type="EMBL" id="VFV41371.1"/>
    </source>
</evidence>
<accession>A0A485P4E6</accession>